<dbReference type="Proteomes" id="UP000198704">
    <property type="component" value="Unassembled WGS sequence"/>
</dbReference>
<dbReference type="RefSeq" id="WP_091716591.1">
    <property type="nucleotide sequence ID" value="NZ_FNHS01000008.1"/>
</dbReference>
<reference evidence="2" key="1">
    <citation type="submission" date="2016-10" db="EMBL/GenBank/DDBJ databases">
        <authorList>
            <person name="Varghese N."/>
            <person name="Submissions S."/>
        </authorList>
    </citation>
    <scope>NUCLEOTIDE SEQUENCE [LARGE SCALE GENOMIC DNA]</scope>
    <source>
        <strain evidence="2">BL47</strain>
    </source>
</reference>
<organism evidence="1 2">
    <name type="scientific">Methylobacterium phyllostachyos</name>
    <dbReference type="NCBI Taxonomy" id="582672"/>
    <lineage>
        <taxon>Bacteria</taxon>
        <taxon>Pseudomonadati</taxon>
        <taxon>Pseudomonadota</taxon>
        <taxon>Alphaproteobacteria</taxon>
        <taxon>Hyphomicrobiales</taxon>
        <taxon>Methylobacteriaceae</taxon>
        <taxon>Methylobacterium</taxon>
    </lineage>
</organism>
<dbReference type="EMBL" id="FNHS01000008">
    <property type="protein sequence ID" value="SDN40904.1"/>
    <property type="molecule type" value="Genomic_DNA"/>
</dbReference>
<evidence type="ECO:0000313" key="2">
    <source>
        <dbReference type="Proteomes" id="UP000198704"/>
    </source>
</evidence>
<keyword evidence="2" id="KW-1185">Reference proteome</keyword>
<proteinExistence type="predicted"/>
<dbReference type="AlphaFoldDB" id="A0A1H0B5K7"/>
<sequence length="108" mass="11307">MSNGLFHSLPGSNEMAGLHALPTEPWLLPISDRAAEAAGKTAEELQAAVRRAARPFWMAANGLCIALGLALVMQCATGWMPTTTPRSAVTVAQATPPTIAPQTASLQR</sequence>
<gene>
    <name evidence="1" type="ORF">SAMN05216360_10851</name>
</gene>
<evidence type="ECO:0000313" key="1">
    <source>
        <dbReference type="EMBL" id="SDN40904.1"/>
    </source>
</evidence>
<name>A0A1H0B5K7_9HYPH</name>
<accession>A0A1H0B5K7</accession>
<dbReference type="OrthoDB" id="7996802at2"/>
<protein>
    <submittedName>
        <fullName evidence="1">Uncharacterized protein</fullName>
    </submittedName>
</protein>